<dbReference type="GO" id="GO:0016829">
    <property type="term" value="F:lyase activity"/>
    <property type="evidence" value="ECO:0007669"/>
    <property type="project" value="UniProtKB-KW"/>
</dbReference>
<gene>
    <name evidence="3" type="ordered locus">Ilyop_0073</name>
</gene>
<dbReference type="AlphaFoldDB" id="E3H6A3"/>
<dbReference type="RefSeq" id="WP_013386533.1">
    <property type="nucleotide sequence ID" value="NC_014632.1"/>
</dbReference>
<dbReference type="InterPro" id="IPR052172">
    <property type="entry name" value="UxaA_altronate/galactarate_dh"/>
</dbReference>
<dbReference type="Gene3D" id="2.30.130.110">
    <property type="match status" value="1"/>
</dbReference>
<feature type="domain" description="SAF" evidence="2">
    <location>
        <begin position="12"/>
        <end position="87"/>
    </location>
</feature>
<dbReference type="PANTHER" id="PTHR30536">
    <property type="entry name" value="ALTRONATE/GALACTARATE DEHYDRATASE"/>
    <property type="match status" value="1"/>
</dbReference>
<dbReference type="OrthoDB" id="9804574at2"/>
<dbReference type="EMBL" id="CP002281">
    <property type="protein sequence ID" value="ADO81862.1"/>
    <property type="molecule type" value="Genomic_DNA"/>
</dbReference>
<evidence type="ECO:0000313" key="4">
    <source>
        <dbReference type="Proteomes" id="UP000006875"/>
    </source>
</evidence>
<dbReference type="PANTHER" id="PTHR30536:SF5">
    <property type="entry name" value="ALTRONATE DEHYDRATASE"/>
    <property type="match status" value="1"/>
</dbReference>
<dbReference type="SMART" id="SM00858">
    <property type="entry name" value="SAF"/>
    <property type="match status" value="1"/>
</dbReference>
<evidence type="ECO:0000256" key="1">
    <source>
        <dbReference type="ARBA" id="ARBA00023239"/>
    </source>
</evidence>
<keyword evidence="4" id="KW-1185">Reference proteome</keyword>
<evidence type="ECO:0000259" key="2">
    <source>
        <dbReference type="SMART" id="SM00858"/>
    </source>
</evidence>
<dbReference type="InterPro" id="IPR044144">
    <property type="entry name" value="SAF_UxaA/GarD"/>
</dbReference>
<dbReference type="eggNOG" id="COG2721">
    <property type="taxonomic scope" value="Bacteria"/>
</dbReference>
<dbReference type="GO" id="GO:0019698">
    <property type="term" value="P:D-galacturonate catabolic process"/>
    <property type="evidence" value="ECO:0007669"/>
    <property type="project" value="TreeGrafter"/>
</dbReference>
<dbReference type="CDD" id="cd11613">
    <property type="entry name" value="SAF_AH_GD"/>
    <property type="match status" value="1"/>
</dbReference>
<dbReference type="Proteomes" id="UP000006875">
    <property type="component" value="Chromosome"/>
</dbReference>
<dbReference type="Pfam" id="PF08666">
    <property type="entry name" value="SAF"/>
    <property type="match status" value="1"/>
</dbReference>
<organism evidence="3 4">
    <name type="scientific">Ilyobacter polytropus (strain ATCC 51220 / DSM 2926 / LMG 16218 / CuHBu1)</name>
    <dbReference type="NCBI Taxonomy" id="572544"/>
    <lineage>
        <taxon>Bacteria</taxon>
        <taxon>Fusobacteriati</taxon>
        <taxon>Fusobacteriota</taxon>
        <taxon>Fusobacteriia</taxon>
        <taxon>Fusobacteriales</taxon>
        <taxon>Fusobacteriaceae</taxon>
        <taxon>Ilyobacter</taxon>
    </lineage>
</organism>
<name>E3H6A3_ILYPC</name>
<dbReference type="HOGENOM" id="CLU_084161_3_0_0"/>
<sequence length="97" mass="10870">MKVKAIVAKGIDNVASVISFIEKNEVVGVNLDGEIKEVFVNHSVPYGHKIALRDIKNGEDVYKYGEVIGRATDDIKYGDYVHVHNVESKRGRGDWKK</sequence>
<reference evidence="3 4" key="1">
    <citation type="journal article" date="2010" name="Stand. Genomic Sci.">
        <title>Complete genome sequence of Ilyobacter polytropus type strain (CuHbu1).</title>
        <authorList>
            <person name="Sikorski J."/>
            <person name="Chertkov O."/>
            <person name="Lapidus A."/>
            <person name="Nolan M."/>
            <person name="Lucas S."/>
            <person name="Del Rio T.G."/>
            <person name="Tice H."/>
            <person name="Cheng J.F."/>
            <person name="Tapia R."/>
            <person name="Han C."/>
            <person name="Goodwin L."/>
            <person name="Pitluck S."/>
            <person name="Liolios K."/>
            <person name="Ivanova N."/>
            <person name="Mavromatis K."/>
            <person name="Mikhailova N."/>
            <person name="Pati A."/>
            <person name="Chen A."/>
            <person name="Palaniappan K."/>
            <person name="Land M."/>
            <person name="Hauser L."/>
            <person name="Chang Y.J."/>
            <person name="Jeffries C.D."/>
            <person name="Brambilla E."/>
            <person name="Yasawong M."/>
            <person name="Rohde M."/>
            <person name="Pukall R."/>
            <person name="Spring S."/>
            <person name="Goker M."/>
            <person name="Woyke T."/>
            <person name="Bristow J."/>
            <person name="Eisen J.A."/>
            <person name="Markowitz V."/>
            <person name="Hugenholtz P."/>
            <person name="Kyrpides N.C."/>
            <person name="Klenk H.P."/>
        </authorList>
    </citation>
    <scope>NUCLEOTIDE SEQUENCE [LARGE SCALE GENOMIC DNA]</scope>
    <source>
        <strain evidence="4">ATCC 51220 / DSM 2926 / LMG 16218 / CuHBu1</strain>
    </source>
</reference>
<dbReference type="STRING" id="572544.Ilyop_0073"/>
<protein>
    <submittedName>
        <fullName evidence="3">SAF domain protein</fullName>
    </submittedName>
</protein>
<accession>E3H6A3</accession>
<proteinExistence type="predicted"/>
<keyword evidence="1" id="KW-0456">Lyase</keyword>
<dbReference type="KEGG" id="ipo:Ilyop_0073"/>
<evidence type="ECO:0000313" key="3">
    <source>
        <dbReference type="EMBL" id="ADO81862.1"/>
    </source>
</evidence>
<dbReference type="InterPro" id="IPR013974">
    <property type="entry name" value="SAF"/>
</dbReference>